<name>A0A5K1VIA3_ENTHI</name>
<dbReference type="VEuPathDB" id="AmoebaDB:EHI8A_075470"/>
<gene>
    <name evidence="2" type="ORF">CL6EHI_080750</name>
</gene>
<evidence type="ECO:0000313" key="2">
    <source>
        <dbReference type="EMBL" id="GAT98408.1"/>
    </source>
</evidence>
<evidence type="ECO:0000313" key="3">
    <source>
        <dbReference type="Proteomes" id="UP000078387"/>
    </source>
</evidence>
<dbReference type="VEuPathDB" id="AmoebaDB:EHI_080750"/>
<dbReference type="Pfam" id="PF09732">
    <property type="entry name" value="CactinC_cactus"/>
    <property type="match status" value="1"/>
</dbReference>
<dbReference type="SMART" id="SM01050">
    <property type="entry name" value="CactinC_cactus"/>
    <property type="match status" value="1"/>
</dbReference>
<dbReference type="InterPro" id="IPR019134">
    <property type="entry name" value="Cactin_C"/>
</dbReference>
<organism evidence="2 3">
    <name type="scientific">Entamoeba histolytica</name>
    <dbReference type="NCBI Taxonomy" id="5759"/>
    <lineage>
        <taxon>Eukaryota</taxon>
        <taxon>Amoebozoa</taxon>
        <taxon>Evosea</taxon>
        <taxon>Archamoebae</taxon>
        <taxon>Mastigamoebida</taxon>
        <taxon>Entamoebidae</taxon>
        <taxon>Entamoeba</taxon>
    </lineage>
</organism>
<dbReference type="AlphaFoldDB" id="A0A5K1VIA3"/>
<evidence type="ECO:0000259" key="1">
    <source>
        <dbReference type="Pfam" id="PF09732"/>
    </source>
</evidence>
<dbReference type="OMA" id="MEVEGIH"/>
<dbReference type="VEuPathDB" id="AmoebaDB:EHI7A_074100"/>
<comment type="caution">
    <text evidence="2">The sequence shown here is derived from an EMBL/GenBank/DDBJ whole genome shotgun (WGS) entry which is preliminary data.</text>
</comment>
<accession>A0A5K1VIA3</accession>
<dbReference type="Proteomes" id="UP000078387">
    <property type="component" value="Unassembled WGS sequence"/>
</dbReference>
<dbReference type="VEuPathDB" id="AmoebaDB:KM1_130700"/>
<dbReference type="EMBL" id="BDEQ01000001">
    <property type="protein sequence ID" value="GAT98408.1"/>
    <property type="molecule type" value="Genomic_DNA"/>
</dbReference>
<feature type="domain" description="Splicing factor Cactin C-terminal" evidence="1">
    <location>
        <begin position="118"/>
        <end position="209"/>
    </location>
</feature>
<reference evidence="2 3" key="1">
    <citation type="submission" date="2016-05" db="EMBL/GenBank/DDBJ databases">
        <title>First whole genome sequencing of Entamoeba histolytica HM1:IMSS-clone-6.</title>
        <authorList>
            <person name="Mukherjee Avik.K."/>
            <person name="Izumyama S."/>
            <person name="Nakada-Tsukui K."/>
            <person name="Nozaki T."/>
        </authorList>
    </citation>
    <scope>NUCLEOTIDE SEQUENCE [LARGE SCALE GENOMIC DNA]</scope>
    <source>
        <strain evidence="2 3">HM1:IMSS clone 6</strain>
    </source>
</reference>
<sequence length="213" mass="25506">MNDNGLHPLLTSLVSCYFSKLNDTELQKIKEEVNKRIDDGNHVTYWREVRVKISEEIQRRESIKSQRKLNEKSPFEVICNEPLQRMQQVVDKYTFINSKDKSLIPQVHCRVNLIQPKTRYSTATGKTNEITDGYEITILYPNFHGRVNYRIEETDNKNFCKLIITSNSQYKDVEFIIENKHIEMSQRRGYSCYFDKELFHLKFFFKRDFQEID</sequence>
<dbReference type="VEuPathDB" id="AmoebaDB:EHI5A_099260"/>
<protein>
    <recommendedName>
        <fullName evidence="1">Splicing factor Cactin C-terminal domain-containing protein</fullName>
    </recommendedName>
</protein>
<proteinExistence type="predicted"/>